<dbReference type="GO" id="GO:0005737">
    <property type="term" value="C:cytoplasm"/>
    <property type="evidence" value="ECO:0007669"/>
    <property type="project" value="UniProtKB-SubCell"/>
</dbReference>
<dbReference type="Gene3D" id="3.40.50.10680">
    <property type="entry name" value="CofD-like domains"/>
    <property type="match status" value="1"/>
</dbReference>
<reference evidence="4 5" key="1">
    <citation type="submission" date="2016-10" db="EMBL/GenBank/DDBJ databases">
        <authorList>
            <person name="de Groot N.N."/>
        </authorList>
    </citation>
    <scope>NUCLEOTIDE SEQUENCE [LARGE SCALE GENOMIC DNA]</scope>
    <source>
        <strain evidence="4 5">MON 2.2</strain>
    </source>
</reference>
<comment type="subcellular location">
    <subcellularLocation>
        <location evidence="2">Cytoplasm</location>
    </subcellularLocation>
</comment>
<dbReference type="Proteomes" id="UP000198546">
    <property type="component" value="Chromosome i"/>
</dbReference>
<dbReference type="STRING" id="675864.SAMN04489747_3608"/>
<dbReference type="CDD" id="cd07187">
    <property type="entry name" value="YvcK_like"/>
    <property type="match status" value="1"/>
</dbReference>
<dbReference type="NCBIfam" id="TIGR01826">
    <property type="entry name" value="CofD_related"/>
    <property type="match status" value="1"/>
</dbReference>
<organism evidence="4 5">
    <name type="scientific">Auraticoccus monumenti</name>
    <dbReference type="NCBI Taxonomy" id="675864"/>
    <lineage>
        <taxon>Bacteria</taxon>
        <taxon>Bacillati</taxon>
        <taxon>Actinomycetota</taxon>
        <taxon>Actinomycetes</taxon>
        <taxon>Propionibacteriales</taxon>
        <taxon>Propionibacteriaceae</taxon>
        <taxon>Auraticoccus</taxon>
    </lineage>
</organism>
<protein>
    <recommendedName>
        <fullName evidence="2">Putative gluconeogenesis factor</fullName>
    </recommendedName>
</protein>
<dbReference type="AlphaFoldDB" id="A0A1G7DJ23"/>
<dbReference type="SUPFAM" id="SSF142338">
    <property type="entry name" value="CofD-like"/>
    <property type="match status" value="1"/>
</dbReference>
<dbReference type="InterPro" id="IPR002882">
    <property type="entry name" value="CofD"/>
</dbReference>
<name>A0A1G7DJ23_9ACTN</name>
<dbReference type="PANTHER" id="PTHR30135">
    <property type="entry name" value="UNCHARACTERIZED PROTEIN YVCK-RELATED"/>
    <property type="match status" value="1"/>
</dbReference>
<dbReference type="OrthoDB" id="9783842at2"/>
<dbReference type="HAMAP" id="MF_00973">
    <property type="entry name" value="Gluconeogen_factor"/>
    <property type="match status" value="1"/>
</dbReference>
<feature type="region of interest" description="Disordered" evidence="3">
    <location>
        <begin position="1"/>
        <end position="22"/>
    </location>
</feature>
<dbReference type="Pfam" id="PF01933">
    <property type="entry name" value="CofD"/>
    <property type="match status" value="1"/>
</dbReference>
<dbReference type="InterPro" id="IPR038136">
    <property type="entry name" value="CofD-like_dom_sf"/>
</dbReference>
<comment type="similarity">
    <text evidence="2">Belongs to the gluconeogenesis factor family.</text>
</comment>
<keyword evidence="5" id="KW-1185">Reference proteome</keyword>
<sequence length="333" mass="34752">MSRSSHAAASTRPLGSGPGGFRPRPGVVVFGGGHGMSVNLRALQHLTDRLTAIVTVADDGGSSGRLRGEFDILPPGDLRMALAALCDDDPVGRTWADVLQARFTGDGPLGGHAIGNLLIAGLWQQLGDPVAGLDMVASLLGARGRVLPMASVPLQIEADVIGLDPAAPDETSTLRGQATVATTDGEVTAVRLLPADPPARPECLEAVRAADWAVLGPGSWFTSVIPHLLVPELAETLAASDCRRILTLNLSPDGETRGMSLSRHVELLADHAPRLRLDVVLADERAAADDPHLESYVASLGARLVLADVAMRDGSARHDTLRLASAYAEVMGL</sequence>
<evidence type="ECO:0000256" key="3">
    <source>
        <dbReference type="SAM" id="MobiDB-lite"/>
    </source>
</evidence>
<evidence type="ECO:0000313" key="4">
    <source>
        <dbReference type="EMBL" id="SDE51060.1"/>
    </source>
</evidence>
<dbReference type="PANTHER" id="PTHR30135:SF3">
    <property type="entry name" value="GLUCONEOGENESIS FACTOR-RELATED"/>
    <property type="match status" value="1"/>
</dbReference>
<proteinExistence type="inferred from homology"/>
<dbReference type="GO" id="GO:0008360">
    <property type="term" value="P:regulation of cell shape"/>
    <property type="evidence" value="ECO:0007669"/>
    <property type="project" value="UniProtKB-UniRule"/>
</dbReference>
<dbReference type="EMBL" id="LT629688">
    <property type="protein sequence ID" value="SDE51060.1"/>
    <property type="molecule type" value="Genomic_DNA"/>
</dbReference>
<comment type="function">
    <text evidence="2">Required for morphogenesis under gluconeogenic growth conditions.</text>
</comment>
<keyword evidence="1 2" id="KW-0963">Cytoplasm</keyword>
<dbReference type="InterPro" id="IPR010119">
    <property type="entry name" value="Gluconeogen_factor"/>
</dbReference>
<dbReference type="GO" id="GO:0043743">
    <property type="term" value="F:LPPG:FO 2-phospho-L-lactate transferase activity"/>
    <property type="evidence" value="ECO:0007669"/>
    <property type="project" value="InterPro"/>
</dbReference>
<evidence type="ECO:0000313" key="5">
    <source>
        <dbReference type="Proteomes" id="UP000198546"/>
    </source>
</evidence>
<gene>
    <name evidence="4" type="ORF">SAMN04489747_3608</name>
</gene>
<evidence type="ECO:0000256" key="2">
    <source>
        <dbReference type="HAMAP-Rule" id="MF_00973"/>
    </source>
</evidence>
<evidence type="ECO:0000256" key="1">
    <source>
        <dbReference type="ARBA" id="ARBA00022490"/>
    </source>
</evidence>
<accession>A0A1G7DJ23</accession>